<evidence type="ECO:0000256" key="7">
    <source>
        <dbReference type="ARBA" id="ARBA00023180"/>
    </source>
</evidence>
<dbReference type="Gene3D" id="3.30.497.10">
    <property type="entry name" value="Antithrombin, subunit I, domain 2"/>
    <property type="match status" value="2"/>
</dbReference>
<dbReference type="SMART" id="SM00093">
    <property type="entry name" value="SERPIN"/>
    <property type="match status" value="1"/>
</dbReference>
<dbReference type="SUPFAM" id="SSF56574">
    <property type="entry name" value="Serpins"/>
    <property type="match status" value="2"/>
</dbReference>
<comment type="subcellular location">
    <subcellularLocation>
        <location evidence="1">Secreted</location>
    </subcellularLocation>
</comment>
<evidence type="ECO:0000256" key="6">
    <source>
        <dbReference type="ARBA" id="ARBA00022900"/>
    </source>
</evidence>
<dbReference type="InterPro" id="IPR042185">
    <property type="entry name" value="Serpin_sf_2"/>
</dbReference>
<dbReference type="CDD" id="cd19577">
    <property type="entry name" value="serpinJ_IRS-2-like"/>
    <property type="match status" value="1"/>
</dbReference>
<feature type="transmembrane region" description="Helical" evidence="9">
    <location>
        <begin position="241"/>
        <end position="259"/>
    </location>
</feature>
<dbReference type="InterPro" id="IPR000215">
    <property type="entry name" value="Serpin_fam"/>
</dbReference>
<feature type="domain" description="Serpin" evidence="10">
    <location>
        <begin position="279"/>
        <end position="640"/>
    </location>
</feature>
<feature type="transmembrane region" description="Helical" evidence="9">
    <location>
        <begin position="62"/>
        <end position="80"/>
    </location>
</feature>
<evidence type="ECO:0000259" key="10">
    <source>
        <dbReference type="SMART" id="SM00093"/>
    </source>
</evidence>
<keyword evidence="9" id="KW-0812">Transmembrane</keyword>
<dbReference type="PROSITE" id="PS00284">
    <property type="entry name" value="SERPIN"/>
    <property type="match status" value="1"/>
</dbReference>
<evidence type="ECO:0000256" key="9">
    <source>
        <dbReference type="SAM" id="Phobius"/>
    </source>
</evidence>
<dbReference type="InterPro" id="IPR023796">
    <property type="entry name" value="Serpin_dom"/>
</dbReference>
<evidence type="ECO:0000256" key="1">
    <source>
        <dbReference type="ARBA" id="ARBA00004613"/>
    </source>
</evidence>
<keyword evidence="6" id="KW-0722">Serine protease inhibitor</keyword>
<dbReference type="Pfam" id="PF00079">
    <property type="entry name" value="Serpin"/>
    <property type="match status" value="2"/>
</dbReference>
<accession>A0AAV2BPA5</accession>
<evidence type="ECO:0000313" key="12">
    <source>
        <dbReference type="Proteomes" id="UP001497382"/>
    </source>
</evidence>
<dbReference type="InterPro" id="IPR042178">
    <property type="entry name" value="Serpin_sf_1"/>
</dbReference>
<keyword evidence="5" id="KW-0732">Signal</keyword>
<evidence type="ECO:0000256" key="5">
    <source>
        <dbReference type="ARBA" id="ARBA00022729"/>
    </source>
</evidence>
<evidence type="ECO:0000256" key="3">
    <source>
        <dbReference type="ARBA" id="ARBA00022525"/>
    </source>
</evidence>
<dbReference type="PANTHER" id="PTHR11461:SF211">
    <property type="entry name" value="GH10112P-RELATED"/>
    <property type="match status" value="1"/>
</dbReference>
<keyword evidence="12" id="KW-1185">Reference proteome</keyword>
<dbReference type="InterPro" id="IPR036186">
    <property type="entry name" value="Serpin_sf"/>
</dbReference>
<feature type="transmembrane region" description="Helical" evidence="9">
    <location>
        <begin position="7"/>
        <end position="26"/>
    </location>
</feature>
<evidence type="ECO:0000313" key="11">
    <source>
        <dbReference type="EMBL" id="CAL1297722.1"/>
    </source>
</evidence>
<protein>
    <recommendedName>
        <fullName evidence="10">Serpin domain-containing protein</fullName>
    </recommendedName>
</protein>
<dbReference type="GO" id="GO:0004867">
    <property type="term" value="F:serine-type endopeptidase inhibitor activity"/>
    <property type="evidence" value="ECO:0007669"/>
    <property type="project" value="UniProtKB-KW"/>
</dbReference>
<dbReference type="Gene3D" id="2.30.39.10">
    <property type="entry name" value="Alpha-1-antitrypsin, domain 1"/>
    <property type="match status" value="1"/>
</dbReference>
<comment type="similarity">
    <text evidence="2 8">Belongs to the serpin family.</text>
</comment>
<dbReference type="PANTHER" id="PTHR11461">
    <property type="entry name" value="SERINE PROTEASE INHIBITOR, SERPIN"/>
    <property type="match status" value="1"/>
</dbReference>
<reference evidence="11 12" key="1">
    <citation type="submission" date="2024-04" db="EMBL/GenBank/DDBJ databases">
        <authorList>
            <person name="Rising A."/>
            <person name="Reimegard J."/>
            <person name="Sonavane S."/>
            <person name="Akerstrom W."/>
            <person name="Nylinder S."/>
            <person name="Hedman E."/>
            <person name="Kallberg Y."/>
        </authorList>
    </citation>
    <scope>NUCLEOTIDE SEQUENCE [LARGE SCALE GENOMIC DNA]</scope>
</reference>
<dbReference type="InterPro" id="IPR023795">
    <property type="entry name" value="Serpin_CS"/>
</dbReference>
<keyword evidence="7" id="KW-0325">Glycoprotein</keyword>
<gene>
    <name evidence="11" type="ORF">LARSCL_LOCUS20471</name>
</gene>
<evidence type="ECO:0000256" key="2">
    <source>
        <dbReference type="ARBA" id="ARBA00009500"/>
    </source>
</evidence>
<proteinExistence type="inferred from homology"/>
<dbReference type="EMBL" id="CAXIEN010000438">
    <property type="protein sequence ID" value="CAL1297722.1"/>
    <property type="molecule type" value="Genomic_DNA"/>
</dbReference>
<dbReference type="AlphaFoldDB" id="A0AAV2BPA5"/>
<keyword evidence="3" id="KW-0964">Secreted</keyword>
<sequence length="640" mass="72890">MLIMRTIICRVILAMTIVILNNLILVSTKTGRKNLHKLGAISNDFALKLLRELKAKDETGNIFISPLSISMTFGMLYYGAAGNTAEDLKDALGYKKEGMTKEIVDLTFKRFLTNELRKSANFNLNAANAILVDNKLGLLPDFKKKVQETYFANVKSVDFQTNTSEILKDINSWVSKQTNGKIPKLLDSLDKKTVFIILNAVYFKSLWKYPFDPKNNRWQIFLNNNKEFEANSSMMEKLLRMNFFFIVLTISVCYILGFPTEDNTTAIQKLAKANNEFSMNLHRILAQNSLRNLFFSPTSLFFALGMLYKGAGGETAQELQNLLGYNKAGLSDDEVADSFEQLLIEYSSSKNYTLKTANALLVDHRVDLKPEFRQAMQDSFHAKIREADFDREANQVVQEINAWINDHTNGKIPKFLDHLDRNTVLTILNAIYFKGLWSVPFETRDTKREKFYNYGGNDKSNRFVLMMHKSHRMLYTSSPDWEMVELPYKGDRISMVIVLPKERDGLAAVESNLTSDQINDYRNKMRLSTVNLTLPKFKIDSILNNLKQDLELLGAGKMFQNDADFSKMAENAKVRVSQVMHEAVVEVNEEGTVAAAASGVHLVPLSLSVPRDFIVDHPFFFAIVDKKTNLILFSGRVIYL</sequence>
<keyword evidence="9" id="KW-0472">Membrane</keyword>
<organism evidence="11 12">
    <name type="scientific">Larinioides sclopetarius</name>
    <dbReference type="NCBI Taxonomy" id="280406"/>
    <lineage>
        <taxon>Eukaryota</taxon>
        <taxon>Metazoa</taxon>
        <taxon>Ecdysozoa</taxon>
        <taxon>Arthropoda</taxon>
        <taxon>Chelicerata</taxon>
        <taxon>Arachnida</taxon>
        <taxon>Araneae</taxon>
        <taxon>Araneomorphae</taxon>
        <taxon>Entelegynae</taxon>
        <taxon>Araneoidea</taxon>
        <taxon>Araneidae</taxon>
        <taxon>Larinioides</taxon>
    </lineage>
</organism>
<evidence type="ECO:0000256" key="8">
    <source>
        <dbReference type="RuleBase" id="RU000411"/>
    </source>
</evidence>
<dbReference type="FunFam" id="3.30.497.10:FF:000001">
    <property type="entry name" value="Serine protease inhibitor"/>
    <property type="match status" value="1"/>
</dbReference>
<dbReference type="FunFam" id="3.30.497.10:FF:000031">
    <property type="entry name" value="Putative salivary serpin"/>
    <property type="match status" value="1"/>
</dbReference>
<comment type="caution">
    <text evidence="11">The sequence shown here is derived from an EMBL/GenBank/DDBJ whole genome shotgun (WGS) entry which is preliminary data.</text>
</comment>
<dbReference type="GO" id="GO:0005615">
    <property type="term" value="C:extracellular space"/>
    <property type="evidence" value="ECO:0007669"/>
    <property type="project" value="InterPro"/>
</dbReference>
<evidence type="ECO:0000256" key="4">
    <source>
        <dbReference type="ARBA" id="ARBA00022690"/>
    </source>
</evidence>
<keyword evidence="9" id="KW-1133">Transmembrane helix</keyword>
<name>A0AAV2BPA5_9ARAC</name>
<dbReference type="Proteomes" id="UP001497382">
    <property type="component" value="Unassembled WGS sequence"/>
</dbReference>
<keyword evidence="4" id="KW-0646">Protease inhibitor</keyword>